<dbReference type="RefSeq" id="WP_348758970.1">
    <property type="nucleotide sequence ID" value="NZ_OZ026884.1"/>
</dbReference>
<dbReference type="EMBL" id="OZ026884">
    <property type="protein sequence ID" value="CAL1239411.1"/>
    <property type="molecule type" value="Genomic_DNA"/>
</dbReference>
<accession>A0ABP1C5M7</accession>
<evidence type="ECO:0000313" key="3">
    <source>
        <dbReference type="EMBL" id="CAL1239411.1"/>
    </source>
</evidence>
<keyword evidence="2" id="KW-1133">Transmembrane helix</keyword>
<feature type="transmembrane region" description="Helical" evidence="2">
    <location>
        <begin position="82"/>
        <end position="101"/>
    </location>
</feature>
<gene>
    <name evidence="3" type="ORF">MECH1_V1_0635</name>
</gene>
<dbReference type="Pfam" id="PF11821">
    <property type="entry name" value="ActD"/>
    <property type="match status" value="1"/>
</dbReference>
<name>A0ABP1C5M7_9GAMM</name>
<evidence type="ECO:0000256" key="1">
    <source>
        <dbReference type="SAM" id="MobiDB-lite"/>
    </source>
</evidence>
<feature type="transmembrane region" description="Helical" evidence="2">
    <location>
        <begin position="121"/>
        <end position="142"/>
    </location>
</feature>
<keyword evidence="2" id="KW-0472">Membrane</keyword>
<evidence type="ECO:0000256" key="2">
    <source>
        <dbReference type="SAM" id="Phobius"/>
    </source>
</evidence>
<reference evidence="3 4" key="1">
    <citation type="submission" date="2024-04" db="EMBL/GenBank/DDBJ databases">
        <authorList>
            <person name="Cremers G."/>
        </authorList>
    </citation>
    <scope>NUCLEOTIDE SEQUENCE [LARGE SCALE GENOMIC DNA]</scope>
    <source>
        <strain evidence="3">MeCH1-AG</strain>
    </source>
</reference>
<keyword evidence="4" id="KW-1185">Reference proteome</keyword>
<evidence type="ECO:0000313" key="4">
    <source>
        <dbReference type="Proteomes" id="UP001497493"/>
    </source>
</evidence>
<organism evidence="3 4">
    <name type="scientific">Candidatus Methylocalor cossyra</name>
    <dbReference type="NCBI Taxonomy" id="3108543"/>
    <lineage>
        <taxon>Bacteria</taxon>
        <taxon>Pseudomonadati</taxon>
        <taxon>Pseudomonadota</taxon>
        <taxon>Gammaproteobacteria</taxon>
        <taxon>Methylococcales</taxon>
        <taxon>Methylococcaceae</taxon>
        <taxon>Candidatus Methylocalor</taxon>
    </lineage>
</organism>
<protein>
    <submittedName>
        <fullName evidence="3">ABC-type Fe3+ transport system protein Molybdenum transport protein</fullName>
    </submittedName>
</protein>
<feature type="region of interest" description="Disordered" evidence="1">
    <location>
        <begin position="1"/>
        <end position="20"/>
    </location>
</feature>
<dbReference type="PANTHER" id="PTHR40394:SF2">
    <property type="entry name" value="QUINOL:CYTOCHROME C OXIDOREDUCTASE MEMBRANE PROTEIN"/>
    <property type="match status" value="1"/>
</dbReference>
<feature type="compositionally biased region" description="Low complexity" evidence="1">
    <location>
        <begin position="9"/>
        <end position="20"/>
    </location>
</feature>
<sequence>MSSTERLGAEPLGGAAHPGGLHPALEPPGRVLLAEFASAEALLEAARRARAAGYQRLEAHTPFAVEGLDQALGIGPGRLPGLMLIFGLIGGISAFLLQIYLAALDYPLNAGGRPYFSWPPFLLLTFEFTVLGAALAGFFGFLGSSGLPRLHHPLFDLPAFERASQDRFFLAIEGSDGEPEAIRRFLEALRPEAVWEVGRGVE</sequence>
<dbReference type="InterPro" id="IPR021776">
    <property type="entry name" value="ActD"/>
</dbReference>
<dbReference type="Proteomes" id="UP001497493">
    <property type="component" value="Chromosome"/>
</dbReference>
<keyword evidence="2" id="KW-0812">Transmembrane</keyword>
<dbReference type="PANTHER" id="PTHR40394">
    <property type="entry name" value="LIPOPROTEIN-RELATED"/>
    <property type="match status" value="1"/>
</dbReference>
<proteinExistence type="predicted"/>